<dbReference type="EMBL" id="FNAV01000014">
    <property type="protein sequence ID" value="SDF21244.1"/>
    <property type="molecule type" value="Genomic_DNA"/>
</dbReference>
<dbReference type="GO" id="GO:0016853">
    <property type="term" value="F:isomerase activity"/>
    <property type="evidence" value="ECO:0007669"/>
    <property type="project" value="UniProtKB-KW"/>
</dbReference>
<protein>
    <submittedName>
        <fullName evidence="1">D-galactarolactone isomerase</fullName>
    </submittedName>
</protein>
<organism evidence="1 2">
    <name type="scientific">Salipiger thiooxidans</name>
    <dbReference type="NCBI Taxonomy" id="282683"/>
    <lineage>
        <taxon>Bacteria</taxon>
        <taxon>Pseudomonadati</taxon>
        <taxon>Pseudomonadota</taxon>
        <taxon>Alphaproteobacteria</taxon>
        <taxon>Rhodobacterales</taxon>
        <taxon>Roseobacteraceae</taxon>
        <taxon>Salipiger</taxon>
    </lineage>
</organism>
<sequence>MIDRKISGAAPLVRVPKGAIDSQMNMYLPGFAMRADGVGAPADPLPDPAMYRQVMGWLGIDRVVITQGNAYGTDNATLLACIAQMGGCARNHQPADALGIVRADVLGQVGARPAVA</sequence>
<dbReference type="InterPro" id="IPR032466">
    <property type="entry name" value="Metal_Hydrolase"/>
</dbReference>
<keyword evidence="2" id="KW-1185">Reference proteome</keyword>
<proteinExistence type="predicted"/>
<dbReference type="AlphaFoldDB" id="A0A1G7J8Y6"/>
<evidence type="ECO:0000313" key="2">
    <source>
        <dbReference type="Proteomes" id="UP000198994"/>
    </source>
</evidence>
<dbReference type="RefSeq" id="WP_242661790.1">
    <property type="nucleotide sequence ID" value="NZ_FNAV01000014.1"/>
</dbReference>
<keyword evidence="1" id="KW-0413">Isomerase</keyword>
<reference evidence="2" key="1">
    <citation type="submission" date="2016-10" db="EMBL/GenBank/DDBJ databases">
        <authorList>
            <person name="Varghese N."/>
            <person name="Submissions S."/>
        </authorList>
    </citation>
    <scope>NUCLEOTIDE SEQUENCE [LARGE SCALE GENOMIC DNA]</scope>
    <source>
        <strain evidence="2">DSM 10146</strain>
    </source>
</reference>
<dbReference type="Gene3D" id="3.20.20.140">
    <property type="entry name" value="Metal-dependent hydrolases"/>
    <property type="match status" value="1"/>
</dbReference>
<gene>
    <name evidence="1" type="ORF">SAMN04488105_114151</name>
</gene>
<name>A0A1G7J8Y6_9RHOB</name>
<dbReference type="Proteomes" id="UP000198994">
    <property type="component" value="Unassembled WGS sequence"/>
</dbReference>
<dbReference type="SUPFAM" id="SSF51556">
    <property type="entry name" value="Metallo-dependent hydrolases"/>
    <property type="match status" value="1"/>
</dbReference>
<dbReference type="STRING" id="282683.SAMN04488105_114151"/>
<accession>A0A1G7J8Y6</accession>
<evidence type="ECO:0000313" key="1">
    <source>
        <dbReference type="EMBL" id="SDF21244.1"/>
    </source>
</evidence>